<protein>
    <submittedName>
        <fullName evidence="2">Uncharacterized protein</fullName>
    </submittedName>
</protein>
<sequence length="103" mass="11606">MAKHLRKVTRSSRTSRDMSSLGGRLTVDSCIVYDESDASLDALQLLRCHKFYKVFADLRATVAAFWATWYLYCSATRDDGDDRDSNGRTEDFEVVGETAVEIA</sequence>
<name>W2GXD9_PHYNI</name>
<evidence type="ECO:0000313" key="2">
    <source>
        <dbReference type="EMBL" id="ETK86941.1"/>
    </source>
</evidence>
<organism evidence="2">
    <name type="scientific">Phytophthora nicotianae</name>
    <name type="common">Potato buckeye rot agent</name>
    <name type="synonym">Phytophthora parasitica</name>
    <dbReference type="NCBI Taxonomy" id="4792"/>
    <lineage>
        <taxon>Eukaryota</taxon>
        <taxon>Sar</taxon>
        <taxon>Stramenopiles</taxon>
        <taxon>Oomycota</taxon>
        <taxon>Peronosporomycetes</taxon>
        <taxon>Peronosporales</taxon>
        <taxon>Peronosporaceae</taxon>
        <taxon>Phytophthora</taxon>
    </lineage>
</organism>
<dbReference type="Proteomes" id="UP000053236">
    <property type="component" value="Unassembled WGS sequence"/>
</dbReference>
<accession>W2GXD9</accession>
<feature type="compositionally biased region" description="Basic residues" evidence="1">
    <location>
        <begin position="1"/>
        <end position="10"/>
    </location>
</feature>
<dbReference type="AlphaFoldDB" id="W2GXD9"/>
<reference evidence="2" key="1">
    <citation type="submission" date="2013-11" db="EMBL/GenBank/DDBJ databases">
        <title>The Genome Sequence of Phytophthora parasitica CJ02B3.</title>
        <authorList>
            <consortium name="The Broad Institute Genomics Platform"/>
            <person name="Russ C."/>
            <person name="Tyler B."/>
            <person name="Panabieres F."/>
            <person name="Shan W."/>
            <person name="Tripathy S."/>
            <person name="Grunwald N."/>
            <person name="Machado M."/>
            <person name="Johnson C.S."/>
            <person name="Arredondo F."/>
            <person name="Hong C."/>
            <person name="Coffey M."/>
            <person name="Young S.K."/>
            <person name="Zeng Q."/>
            <person name="Gargeya S."/>
            <person name="Fitzgerald M."/>
            <person name="Abouelleil A."/>
            <person name="Alvarado L."/>
            <person name="Chapman S.B."/>
            <person name="Gainer-Dewar J."/>
            <person name="Goldberg J."/>
            <person name="Griggs A."/>
            <person name="Gujja S."/>
            <person name="Hansen M."/>
            <person name="Howarth C."/>
            <person name="Imamovic A."/>
            <person name="Ireland A."/>
            <person name="Larimer J."/>
            <person name="McCowan C."/>
            <person name="Murphy C."/>
            <person name="Pearson M."/>
            <person name="Poon T.W."/>
            <person name="Priest M."/>
            <person name="Roberts A."/>
            <person name="Saif S."/>
            <person name="Shea T."/>
            <person name="Sykes S."/>
            <person name="Wortman J."/>
            <person name="Nusbaum C."/>
            <person name="Birren B."/>
        </authorList>
    </citation>
    <scope>NUCLEOTIDE SEQUENCE [LARGE SCALE GENOMIC DNA]</scope>
    <source>
        <strain evidence="2">CJ02B3</strain>
    </source>
</reference>
<feature type="region of interest" description="Disordered" evidence="1">
    <location>
        <begin position="1"/>
        <end position="21"/>
    </location>
</feature>
<proteinExistence type="predicted"/>
<dbReference type="EMBL" id="KI686216">
    <property type="protein sequence ID" value="ETK86941.1"/>
    <property type="molecule type" value="Genomic_DNA"/>
</dbReference>
<evidence type="ECO:0000256" key="1">
    <source>
        <dbReference type="SAM" id="MobiDB-lite"/>
    </source>
</evidence>
<gene>
    <name evidence="2" type="ORF">L915_08511</name>
</gene>